<dbReference type="InterPro" id="IPR001387">
    <property type="entry name" value="Cro/C1-type_HTH"/>
</dbReference>
<evidence type="ECO:0000259" key="1">
    <source>
        <dbReference type="Pfam" id="PF13443"/>
    </source>
</evidence>
<evidence type="ECO:0000313" key="6">
    <source>
        <dbReference type="Proteomes" id="UP000283928"/>
    </source>
</evidence>
<dbReference type="EMBL" id="CZBA01000006">
    <property type="protein sequence ID" value="CUP46201.1"/>
    <property type="molecule type" value="Genomic_DNA"/>
</dbReference>
<dbReference type="Pfam" id="PF13443">
    <property type="entry name" value="HTH_26"/>
    <property type="match status" value="1"/>
</dbReference>
<proteinExistence type="predicted"/>
<dbReference type="GO" id="GO:0003677">
    <property type="term" value="F:DNA binding"/>
    <property type="evidence" value="ECO:0007669"/>
    <property type="project" value="InterPro"/>
</dbReference>
<protein>
    <submittedName>
        <fullName evidence="3">XRE family transcriptional regulator</fullName>
    </submittedName>
</protein>
<name>A0A174NFZ3_9FIRM</name>
<dbReference type="EMBL" id="QSJW01000004">
    <property type="protein sequence ID" value="RHE13271.1"/>
    <property type="molecule type" value="Genomic_DNA"/>
</dbReference>
<dbReference type="Proteomes" id="UP000095413">
    <property type="component" value="Unassembled WGS sequence"/>
</dbReference>
<dbReference type="OrthoDB" id="2066422at2"/>
<dbReference type="SUPFAM" id="SSF47413">
    <property type="entry name" value="lambda repressor-like DNA-binding domains"/>
    <property type="match status" value="1"/>
</dbReference>
<dbReference type="Proteomes" id="UP000283928">
    <property type="component" value="Unassembled WGS sequence"/>
</dbReference>
<reference evidence="2 5" key="1">
    <citation type="submission" date="2015-09" db="EMBL/GenBank/DDBJ databases">
        <authorList>
            <consortium name="Pathogen Informatics"/>
        </authorList>
    </citation>
    <scope>NUCLEOTIDE SEQUENCE [LARGE SCALE GENOMIC DNA]</scope>
    <source>
        <strain evidence="2 5">2789STDY5834921</strain>
    </source>
</reference>
<gene>
    <name evidence="4" type="ORF">DW723_02740</name>
    <name evidence="3" type="ORF">DW767_07935</name>
    <name evidence="2" type="ORF">ERS852533_01444</name>
</gene>
<dbReference type="AlphaFoldDB" id="A0A174NFZ3"/>
<dbReference type="EMBL" id="QSKO01000003">
    <property type="protein sequence ID" value="RHE77316.1"/>
    <property type="molecule type" value="Genomic_DNA"/>
</dbReference>
<evidence type="ECO:0000313" key="7">
    <source>
        <dbReference type="Proteomes" id="UP000284644"/>
    </source>
</evidence>
<evidence type="ECO:0000313" key="4">
    <source>
        <dbReference type="EMBL" id="RHE77316.1"/>
    </source>
</evidence>
<evidence type="ECO:0000313" key="2">
    <source>
        <dbReference type="EMBL" id="CUP46201.1"/>
    </source>
</evidence>
<feature type="domain" description="HTH cro/C1-type" evidence="1">
    <location>
        <begin position="13"/>
        <end position="61"/>
    </location>
</feature>
<reference evidence="6 7" key="2">
    <citation type="submission" date="2018-08" db="EMBL/GenBank/DDBJ databases">
        <title>A genome reference for cultivated species of the human gut microbiota.</title>
        <authorList>
            <person name="Zou Y."/>
            <person name="Xue W."/>
            <person name="Luo G."/>
        </authorList>
    </citation>
    <scope>NUCLEOTIDE SEQUENCE [LARGE SCALE GENOMIC DNA]</scope>
    <source>
        <strain evidence="4 6">AM27-32LB</strain>
        <strain evidence="3 7">AM29-25AC</strain>
    </source>
</reference>
<organism evidence="2 5">
    <name type="scientific">Blautia obeum</name>
    <dbReference type="NCBI Taxonomy" id="40520"/>
    <lineage>
        <taxon>Bacteria</taxon>
        <taxon>Bacillati</taxon>
        <taxon>Bacillota</taxon>
        <taxon>Clostridia</taxon>
        <taxon>Lachnospirales</taxon>
        <taxon>Lachnospiraceae</taxon>
        <taxon>Blautia</taxon>
    </lineage>
</organism>
<dbReference type="Proteomes" id="UP000284644">
    <property type="component" value="Unassembled WGS sequence"/>
</dbReference>
<evidence type="ECO:0000313" key="3">
    <source>
        <dbReference type="EMBL" id="RHE13271.1"/>
    </source>
</evidence>
<accession>A0A174NFZ3</accession>
<dbReference type="RefSeq" id="WP_021652391.1">
    <property type="nucleotide sequence ID" value="NZ_CZBA01000006.1"/>
</dbReference>
<evidence type="ECO:0000313" key="5">
    <source>
        <dbReference type="Proteomes" id="UP000095413"/>
    </source>
</evidence>
<sequence length="66" mass="7531">MKRKLSPWCKEVKKTLIDRDMSVTELCGEVGMCRNYVTTTINGRMYAPALAEKISKALDIDTEYTI</sequence>
<dbReference type="InterPro" id="IPR010982">
    <property type="entry name" value="Lambda_DNA-bd_dom_sf"/>
</dbReference>